<dbReference type="Pfam" id="PF08282">
    <property type="entry name" value="Hydrolase_3"/>
    <property type="match status" value="1"/>
</dbReference>
<dbReference type="InterPro" id="IPR023214">
    <property type="entry name" value="HAD_sf"/>
</dbReference>
<dbReference type="Proteomes" id="UP001198151">
    <property type="component" value="Unassembled WGS sequence"/>
</dbReference>
<keyword evidence="2" id="KW-1185">Reference proteome</keyword>
<protein>
    <submittedName>
        <fullName evidence="1">Cof-type HAD-IIB family hydrolase</fullName>
    </submittedName>
</protein>
<organism evidence="1 2">
    <name type="scientific">Ruminococcus turbiniformis</name>
    <dbReference type="NCBI Taxonomy" id="2881258"/>
    <lineage>
        <taxon>Bacteria</taxon>
        <taxon>Bacillati</taxon>
        <taxon>Bacillota</taxon>
        <taxon>Clostridia</taxon>
        <taxon>Eubacteriales</taxon>
        <taxon>Oscillospiraceae</taxon>
        <taxon>Ruminococcus</taxon>
    </lineage>
</organism>
<keyword evidence="1" id="KW-0378">Hydrolase</keyword>
<dbReference type="GO" id="GO:0016787">
    <property type="term" value="F:hydrolase activity"/>
    <property type="evidence" value="ECO:0007669"/>
    <property type="project" value="UniProtKB-KW"/>
</dbReference>
<dbReference type="SFLD" id="SFLDS00003">
    <property type="entry name" value="Haloacid_Dehalogenase"/>
    <property type="match status" value="1"/>
</dbReference>
<dbReference type="CDD" id="cd07516">
    <property type="entry name" value="HAD_Pase"/>
    <property type="match status" value="1"/>
</dbReference>
<comment type="caution">
    <text evidence="1">The sequence shown here is derived from an EMBL/GenBank/DDBJ whole genome shotgun (WGS) entry which is preliminary data.</text>
</comment>
<dbReference type="NCBIfam" id="TIGR01484">
    <property type="entry name" value="HAD-SF-IIB"/>
    <property type="match status" value="1"/>
</dbReference>
<evidence type="ECO:0000313" key="1">
    <source>
        <dbReference type="EMBL" id="MCC2253926.1"/>
    </source>
</evidence>
<name>A0ABS8FV48_9FIRM</name>
<dbReference type="InterPro" id="IPR036412">
    <property type="entry name" value="HAD-like_sf"/>
</dbReference>
<dbReference type="EMBL" id="JAJEQX010000007">
    <property type="protein sequence ID" value="MCC2253926.1"/>
    <property type="molecule type" value="Genomic_DNA"/>
</dbReference>
<reference evidence="1 2" key="1">
    <citation type="submission" date="2021-10" db="EMBL/GenBank/DDBJ databases">
        <title>Anaerobic single-cell dispensing facilitates the cultivation of human gut bacteria.</title>
        <authorList>
            <person name="Afrizal A."/>
        </authorList>
    </citation>
    <scope>NUCLEOTIDE SEQUENCE [LARGE SCALE GENOMIC DNA]</scope>
    <source>
        <strain evidence="1 2">CLA-AA-H200</strain>
    </source>
</reference>
<sequence length="275" mass="30132">MMKIRCIALDLDGTTLNRQGKLSKRNREALEQAAAEGICIAVASGRSYDSLPAEVLSVPGVRYAITSNGAAVCDLKTGARLMRRRMTQKSAEEILAQTAEYDVPFEAFVDGKPYAQREYVEDPVRFGASPRAIGYIQGTREPVEDMREFIRQHKNELDSIDVVAKSEPLKKELWIKIAENVSDVYLTSSVPQLLEIAHKDAGKENAALFLLEHLGLKREELAAFGDAHNDIGLLKLAGIGFAVANASPDCRAAADRIVSSNEEDGVAEGIFRILE</sequence>
<evidence type="ECO:0000313" key="2">
    <source>
        <dbReference type="Proteomes" id="UP001198151"/>
    </source>
</evidence>
<dbReference type="Gene3D" id="3.40.50.1000">
    <property type="entry name" value="HAD superfamily/HAD-like"/>
    <property type="match status" value="1"/>
</dbReference>
<dbReference type="InterPro" id="IPR000150">
    <property type="entry name" value="Cof"/>
</dbReference>
<dbReference type="PANTHER" id="PTHR10000:SF8">
    <property type="entry name" value="HAD SUPERFAMILY HYDROLASE-LIKE, TYPE 3"/>
    <property type="match status" value="1"/>
</dbReference>
<dbReference type="SFLD" id="SFLDG01140">
    <property type="entry name" value="C2.B:_Phosphomannomutase_and_P"/>
    <property type="match status" value="1"/>
</dbReference>
<dbReference type="RefSeq" id="WP_227707067.1">
    <property type="nucleotide sequence ID" value="NZ_JAJEQX010000007.1"/>
</dbReference>
<dbReference type="SUPFAM" id="SSF56784">
    <property type="entry name" value="HAD-like"/>
    <property type="match status" value="1"/>
</dbReference>
<dbReference type="InterPro" id="IPR006379">
    <property type="entry name" value="HAD-SF_hydro_IIB"/>
</dbReference>
<proteinExistence type="predicted"/>
<gene>
    <name evidence="1" type="ORF">LKD70_05665</name>
</gene>
<dbReference type="NCBIfam" id="TIGR00099">
    <property type="entry name" value="Cof-subfamily"/>
    <property type="match status" value="1"/>
</dbReference>
<accession>A0ABS8FV48</accession>
<dbReference type="PANTHER" id="PTHR10000">
    <property type="entry name" value="PHOSPHOSERINE PHOSPHATASE"/>
    <property type="match status" value="1"/>
</dbReference>
<dbReference type="Gene3D" id="3.30.1240.10">
    <property type="match status" value="1"/>
</dbReference>